<gene>
    <name evidence="1" type="ORF">ACFQ21_05190</name>
</gene>
<protein>
    <submittedName>
        <fullName evidence="1">Uncharacterized protein</fullName>
    </submittedName>
</protein>
<sequence>MTESYILHYVPVRVKELGHEAYRVRYRDLVIEGDSTLIIPAFNELYFIVDDPPGLIVESAYGMYDSTDDPLAENVHEHHGEIVITNPGTGRRKIKFIQVIIVS</sequence>
<accession>A0ABW3JXH7</accession>
<name>A0ABW3JXH7_9BACT</name>
<dbReference type="RefSeq" id="WP_377575791.1">
    <property type="nucleotide sequence ID" value="NZ_JBHTKA010000001.1"/>
</dbReference>
<reference evidence="2" key="1">
    <citation type="journal article" date="2019" name="Int. J. Syst. Evol. Microbiol.">
        <title>The Global Catalogue of Microorganisms (GCM) 10K type strain sequencing project: providing services to taxonomists for standard genome sequencing and annotation.</title>
        <authorList>
            <consortium name="The Broad Institute Genomics Platform"/>
            <consortium name="The Broad Institute Genome Sequencing Center for Infectious Disease"/>
            <person name="Wu L."/>
            <person name="Ma J."/>
        </authorList>
    </citation>
    <scope>NUCLEOTIDE SEQUENCE [LARGE SCALE GENOMIC DNA]</scope>
    <source>
        <strain evidence="2">CCUG 58938</strain>
    </source>
</reference>
<dbReference type="Proteomes" id="UP001597112">
    <property type="component" value="Unassembled WGS sequence"/>
</dbReference>
<evidence type="ECO:0000313" key="1">
    <source>
        <dbReference type="EMBL" id="MFD0998688.1"/>
    </source>
</evidence>
<keyword evidence="2" id="KW-1185">Reference proteome</keyword>
<organism evidence="1 2">
    <name type="scientific">Ohtaekwangia kribbensis</name>
    <dbReference type="NCBI Taxonomy" id="688913"/>
    <lineage>
        <taxon>Bacteria</taxon>
        <taxon>Pseudomonadati</taxon>
        <taxon>Bacteroidota</taxon>
        <taxon>Cytophagia</taxon>
        <taxon>Cytophagales</taxon>
        <taxon>Fulvivirgaceae</taxon>
        <taxon>Ohtaekwangia</taxon>
    </lineage>
</organism>
<comment type="caution">
    <text evidence="1">The sequence shown here is derived from an EMBL/GenBank/DDBJ whole genome shotgun (WGS) entry which is preliminary data.</text>
</comment>
<proteinExistence type="predicted"/>
<evidence type="ECO:0000313" key="2">
    <source>
        <dbReference type="Proteomes" id="UP001597112"/>
    </source>
</evidence>
<dbReference type="EMBL" id="JBHTKA010000001">
    <property type="protein sequence ID" value="MFD0998688.1"/>
    <property type="molecule type" value="Genomic_DNA"/>
</dbReference>